<comment type="caution">
    <text evidence="1">The sequence shown here is derived from an EMBL/GenBank/DDBJ whole genome shotgun (WGS) entry which is preliminary data.</text>
</comment>
<protein>
    <submittedName>
        <fullName evidence="1">Uncharacterized protein</fullName>
    </submittedName>
</protein>
<reference evidence="1" key="1">
    <citation type="journal article" date="2015" name="Nature">
        <title>Complex archaea that bridge the gap between prokaryotes and eukaryotes.</title>
        <authorList>
            <person name="Spang A."/>
            <person name="Saw J.H."/>
            <person name="Jorgensen S.L."/>
            <person name="Zaremba-Niedzwiedzka K."/>
            <person name="Martijn J."/>
            <person name="Lind A.E."/>
            <person name="van Eijk R."/>
            <person name="Schleper C."/>
            <person name="Guy L."/>
            <person name="Ettema T.J."/>
        </authorList>
    </citation>
    <scope>NUCLEOTIDE SEQUENCE</scope>
</reference>
<evidence type="ECO:0000313" key="1">
    <source>
        <dbReference type="EMBL" id="KKK55827.1"/>
    </source>
</evidence>
<dbReference type="AlphaFoldDB" id="A0A0F8WG60"/>
<name>A0A0F8WG60_9ZZZZ</name>
<proteinExistence type="predicted"/>
<organism evidence="1">
    <name type="scientific">marine sediment metagenome</name>
    <dbReference type="NCBI Taxonomy" id="412755"/>
    <lineage>
        <taxon>unclassified sequences</taxon>
        <taxon>metagenomes</taxon>
        <taxon>ecological metagenomes</taxon>
    </lineage>
</organism>
<dbReference type="EMBL" id="LAZR01065304">
    <property type="protein sequence ID" value="KKK55827.1"/>
    <property type="molecule type" value="Genomic_DNA"/>
</dbReference>
<gene>
    <name evidence="1" type="ORF">LCGC14_3070650</name>
</gene>
<sequence>MADRIEGTGGITAEVSKERQLLTKAMQETEFEFISELTGEAFIWTIETYNYTGADTILSVRNIHATKKLHIHKIVLHGDTETEVEVHVPTSDYTPTGTAVIGQGLNRSKDVDATAYATAIADETGQATQGDVIERRRIKVDTDMEIAFDGALILANKQAVAVDFVTVGTEAHVSIWGFFKED</sequence>
<accession>A0A0F8WG60</accession>